<reference evidence="2 3" key="1">
    <citation type="submission" date="2017-11" db="EMBL/GenBank/DDBJ databases">
        <title>The genome of Rhizophagus clarus HR1 reveals common genetic basis of auxotrophy among arbuscular mycorrhizal fungi.</title>
        <authorList>
            <person name="Kobayashi Y."/>
        </authorList>
    </citation>
    <scope>NUCLEOTIDE SEQUENCE [LARGE SCALE GENOMIC DNA]</scope>
    <source>
        <strain evidence="2 3">HR1</strain>
    </source>
</reference>
<accession>A0A2Z6R614</accession>
<gene>
    <name evidence="2" type="ORF">RclHR1_14780003</name>
</gene>
<evidence type="ECO:0000256" key="1">
    <source>
        <dbReference type="SAM" id="MobiDB-lite"/>
    </source>
</evidence>
<keyword evidence="3" id="KW-1185">Reference proteome</keyword>
<evidence type="ECO:0000313" key="2">
    <source>
        <dbReference type="EMBL" id="GBB88226.1"/>
    </source>
</evidence>
<feature type="compositionally biased region" description="Low complexity" evidence="1">
    <location>
        <begin position="295"/>
        <end position="307"/>
    </location>
</feature>
<proteinExistence type="predicted"/>
<name>A0A2Z6R614_9GLOM</name>
<feature type="region of interest" description="Disordered" evidence="1">
    <location>
        <begin position="294"/>
        <end position="314"/>
    </location>
</feature>
<sequence length="368" mass="41915">MKTIDNLKLDKKNTSRLTNHYYTHNKHIRITKHHQHTSPSNNQHFTSDVRVTGSNRCPLGIHIISNDITSSTDETINNNIVDDSVFFTSATTQNDGIVESFYNINGLIVNPQKMDILIEWYQDHQFDFMEIEETNTNSTNLQFRIKDFVDCNSVYYLPPKDKSTQQYFEHIINNTLMDPDIIHIWIGVNLSMISEKEDIPLCFTHIDLVDPLYFSVLRLRKLTQTLKIQTSALLHDLFQRLPKLAEDITVAMPAVADLFENFSNYQLDLGLQKVKPKASTQQINQKKKNTFLQESSSSFSSTVSPDSTLANHPQQPKELLISSSVIPPARPALSDDIKGQALATKKTKLQEGYTGTSNLIITEYQQGP</sequence>
<evidence type="ECO:0000313" key="3">
    <source>
        <dbReference type="Proteomes" id="UP000247702"/>
    </source>
</evidence>
<comment type="caution">
    <text evidence="2">The sequence shown here is derived from an EMBL/GenBank/DDBJ whole genome shotgun (WGS) entry which is preliminary data.</text>
</comment>
<dbReference type="Proteomes" id="UP000247702">
    <property type="component" value="Unassembled WGS sequence"/>
</dbReference>
<protein>
    <submittedName>
        <fullName evidence="2">Uncharacterized protein</fullName>
    </submittedName>
</protein>
<dbReference type="AlphaFoldDB" id="A0A2Z6R614"/>
<dbReference type="EMBL" id="BEXD01000533">
    <property type="protein sequence ID" value="GBB88226.1"/>
    <property type="molecule type" value="Genomic_DNA"/>
</dbReference>
<organism evidence="2 3">
    <name type="scientific">Rhizophagus clarus</name>
    <dbReference type="NCBI Taxonomy" id="94130"/>
    <lineage>
        <taxon>Eukaryota</taxon>
        <taxon>Fungi</taxon>
        <taxon>Fungi incertae sedis</taxon>
        <taxon>Mucoromycota</taxon>
        <taxon>Glomeromycotina</taxon>
        <taxon>Glomeromycetes</taxon>
        <taxon>Glomerales</taxon>
        <taxon>Glomeraceae</taxon>
        <taxon>Rhizophagus</taxon>
    </lineage>
</organism>